<organism evidence="2 3">
    <name type="scientific">Roseicella aquatilis</name>
    <dbReference type="NCBI Taxonomy" id="2527868"/>
    <lineage>
        <taxon>Bacteria</taxon>
        <taxon>Pseudomonadati</taxon>
        <taxon>Pseudomonadota</taxon>
        <taxon>Alphaproteobacteria</taxon>
        <taxon>Acetobacterales</taxon>
        <taxon>Roseomonadaceae</taxon>
        <taxon>Roseicella</taxon>
    </lineage>
</organism>
<keyword evidence="3" id="KW-1185">Reference proteome</keyword>
<evidence type="ECO:0000259" key="1">
    <source>
        <dbReference type="Pfam" id="PF00149"/>
    </source>
</evidence>
<proteinExistence type="predicted"/>
<feature type="domain" description="Calcineurin-like phosphoesterase" evidence="1">
    <location>
        <begin position="34"/>
        <end position="234"/>
    </location>
</feature>
<name>A0A4R4D5V5_9PROT</name>
<dbReference type="EMBL" id="SKBM01000036">
    <property type="protein sequence ID" value="TCZ53884.1"/>
    <property type="molecule type" value="Genomic_DNA"/>
</dbReference>
<evidence type="ECO:0000313" key="3">
    <source>
        <dbReference type="Proteomes" id="UP000295023"/>
    </source>
</evidence>
<reference evidence="2 3" key="1">
    <citation type="submission" date="2019-03" db="EMBL/GenBank/DDBJ databases">
        <title>Paracraurococcus aquatilis NE82 genome sequence.</title>
        <authorList>
            <person name="Zhao Y."/>
            <person name="Du Z."/>
        </authorList>
    </citation>
    <scope>NUCLEOTIDE SEQUENCE [LARGE SCALE GENOMIC DNA]</scope>
    <source>
        <strain evidence="2 3">NE82</strain>
    </source>
</reference>
<protein>
    <submittedName>
        <fullName evidence="2">Metallophosphoesterase</fullName>
    </submittedName>
</protein>
<evidence type="ECO:0000313" key="2">
    <source>
        <dbReference type="EMBL" id="TCZ53884.1"/>
    </source>
</evidence>
<dbReference type="Gene3D" id="3.60.21.10">
    <property type="match status" value="1"/>
</dbReference>
<dbReference type="PANTHER" id="PTHR43143:SF1">
    <property type="entry name" value="SERINE_THREONINE-PROTEIN PHOSPHATASE CPPED1"/>
    <property type="match status" value="1"/>
</dbReference>
<dbReference type="Pfam" id="PF00149">
    <property type="entry name" value="Metallophos"/>
    <property type="match status" value="1"/>
</dbReference>
<dbReference type="InterPro" id="IPR051918">
    <property type="entry name" value="STPP_CPPED1"/>
</dbReference>
<dbReference type="GO" id="GO:0016787">
    <property type="term" value="F:hydrolase activity"/>
    <property type="evidence" value="ECO:0007669"/>
    <property type="project" value="InterPro"/>
</dbReference>
<sequence length="325" mass="35648">MMVMRMSPCRHAPVTDHGKLARLPGGALPTMRPIRLVHVSDTHLSRTHAYFADNWSVFREEMTAAPPDLLVHGGDLSFNGPMAEDDLAHGAAELAALGLPWRAVPGNHDIGEAPAFSRLGQPLTPARMAAWRRHVGPQWWRLDLGAWRLVGLDTALMASGLPEEAEQAKFLAETLDGRGSRPVMLFMHMPPFEDAPEDAAVTTAVVPHPARGAFLKACAAGGVRVIACGHLHEYRRLWHRGMDIVWAPSTAMVDVRRGLARQGCFPRPGYVEWVLDGTEASHRLVEPPRMFAIDMTGWTALNGGTVTTLPPRRLVTQAERMETAV</sequence>
<gene>
    <name evidence="2" type="ORF">EXY23_24045</name>
</gene>
<comment type="caution">
    <text evidence="2">The sequence shown here is derived from an EMBL/GenBank/DDBJ whole genome shotgun (WGS) entry which is preliminary data.</text>
</comment>
<dbReference type="SUPFAM" id="SSF56300">
    <property type="entry name" value="Metallo-dependent phosphatases"/>
    <property type="match status" value="1"/>
</dbReference>
<dbReference type="AlphaFoldDB" id="A0A4R4D5V5"/>
<accession>A0A4R4D5V5</accession>
<dbReference type="Proteomes" id="UP000295023">
    <property type="component" value="Unassembled WGS sequence"/>
</dbReference>
<dbReference type="InterPro" id="IPR029052">
    <property type="entry name" value="Metallo-depent_PP-like"/>
</dbReference>
<dbReference type="PANTHER" id="PTHR43143">
    <property type="entry name" value="METALLOPHOSPHOESTERASE, CALCINEURIN SUPERFAMILY"/>
    <property type="match status" value="1"/>
</dbReference>
<dbReference type="OrthoDB" id="651281at2"/>
<dbReference type="InterPro" id="IPR004843">
    <property type="entry name" value="Calcineurin-like_PHP"/>
</dbReference>